<evidence type="ECO:0000256" key="4">
    <source>
        <dbReference type="ARBA" id="ARBA00022989"/>
    </source>
</evidence>
<evidence type="ECO:0000256" key="7">
    <source>
        <dbReference type="SAM" id="Phobius"/>
    </source>
</evidence>
<feature type="transmembrane region" description="Helical" evidence="7">
    <location>
        <begin position="43"/>
        <end position="62"/>
    </location>
</feature>
<dbReference type="EMBL" id="FLTS01000001">
    <property type="protein sequence ID" value="SBV37104.1"/>
    <property type="molecule type" value="Genomic_DNA"/>
</dbReference>
<comment type="subcellular location">
    <subcellularLocation>
        <location evidence="1">Membrane</location>
        <topology evidence="1">Multi-pass membrane protein</topology>
    </subcellularLocation>
</comment>
<keyword evidence="3 7" id="KW-0812">Transmembrane</keyword>
<dbReference type="GO" id="GO:0005254">
    <property type="term" value="F:chloride channel activity"/>
    <property type="evidence" value="ECO:0007669"/>
    <property type="project" value="InterPro"/>
</dbReference>
<keyword evidence="2" id="KW-0813">Transport</keyword>
<keyword evidence="5" id="KW-0406">Ion transport</keyword>
<dbReference type="InterPro" id="IPR044669">
    <property type="entry name" value="YneE/VCCN1/2-like"/>
</dbReference>
<keyword evidence="6 7" id="KW-0472">Membrane</keyword>
<evidence type="ECO:0000256" key="2">
    <source>
        <dbReference type="ARBA" id="ARBA00022448"/>
    </source>
</evidence>
<organism evidence="8">
    <name type="scientific">uncultured Stenotrophomonas sp</name>
    <dbReference type="NCBI Taxonomy" id="165438"/>
    <lineage>
        <taxon>Bacteria</taxon>
        <taxon>Pseudomonadati</taxon>
        <taxon>Pseudomonadota</taxon>
        <taxon>Gammaproteobacteria</taxon>
        <taxon>Lysobacterales</taxon>
        <taxon>Lysobacteraceae</taxon>
        <taxon>Stenotrophomonas</taxon>
        <taxon>environmental samples</taxon>
    </lineage>
</organism>
<dbReference type="AlphaFoldDB" id="A0A1Y5QAH3"/>
<name>A0A1Y5QAH3_9GAMM</name>
<accession>A0A1Y5QAH3</accession>
<reference evidence="8" key="1">
    <citation type="submission" date="2016-03" db="EMBL/GenBank/DDBJ databases">
        <authorList>
            <person name="Ploux O."/>
        </authorList>
    </citation>
    <scope>NUCLEOTIDE SEQUENCE</scope>
    <source>
        <strain evidence="8">UC10</strain>
    </source>
</reference>
<dbReference type="GO" id="GO:0016020">
    <property type="term" value="C:membrane"/>
    <property type="evidence" value="ECO:0007669"/>
    <property type="project" value="UniProtKB-SubCell"/>
</dbReference>
<sequence>MHAADTCVPGDRIRWTKRPLLPATVYAAAVVALYRWTDGQWIILPWSLLTMLGLTLAVSGGFKAARGHARAADARRVWASIAAASRSWALLVRSALPDDAAAQKLVHRHLAWLAALRHQVRPDDGREVAGRGMEYDLGCQAPGQMAILRRELGRHVDAHERSCILAADNMAGQVLQLQGDALKVLLAEDRLHAATFLELHRLLHELQRRQAAAERLRDDTAAGRHAIVDVLLPVAFGLLLPFGLLDAMGPLVLFDDDVIGAIACWAIVPLSALLSWLYLTLGDMGRNAAYWTGDDADGTSIATACRALERELEIAPGVAATSTPPSQQAPLAP</sequence>
<feature type="transmembrane region" description="Helical" evidence="7">
    <location>
        <begin position="230"/>
        <end position="252"/>
    </location>
</feature>
<evidence type="ECO:0000256" key="1">
    <source>
        <dbReference type="ARBA" id="ARBA00004141"/>
    </source>
</evidence>
<keyword evidence="4 7" id="KW-1133">Transmembrane helix</keyword>
<evidence type="ECO:0000256" key="3">
    <source>
        <dbReference type="ARBA" id="ARBA00022692"/>
    </source>
</evidence>
<proteinExistence type="predicted"/>
<protein>
    <submittedName>
        <fullName evidence="8">Putative Membrane protein-like protein</fullName>
    </submittedName>
</protein>
<feature type="transmembrane region" description="Helical" evidence="7">
    <location>
        <begin position="20"/>
        <end position="37"/>
    </location>
</feature>
<dbReference type="Pfam" id="PF25539">
    <property type="entry name" value="Bestrophin_2"/>
    <property type="match status" value="1"/>
</dbReference>
<evidence type="ECO:0000313" key="8">
    <source>
        <dbReference type="EMBL" id="SBV37104.1"/>
    </source>
</evidence>
<feature type="transmembrane region" description="Helical" evidence="7">
    <location>
        <begin position="258"/>
        <end position="279"/>
    </location>
</feature>
<evidence type="ECO:0000256" key="5">
    <source>
        <dbReference type="ARBA" id="ARBA00023065"/>
    </source>
</evidence>
<gene>
    <name evidence="8" type="ORF">STPYR_12034</name>
</gene>
<evidence type="ECO:0000256" key="6">
    <source>
        <dbReference type="ARBA" id="ARBA00023136"/>
    </source>
</evidence>